<evidence type="ECO:0000256" key="3">
    <source>
        <dbReference type="ARBA" id="ARBA00022833"/>
    </source>
</evidence>
<dbReference type="InterPro" id="IPR041282">
    <property type="entry name" value="FYVE_2"/>
</dbReference>
<dbReference type="InterPro" id="IPR043566">
    <property type="entry name" value="Rabphilin/DOC2/Noc2"/>
</dbReference>
<keyword evidence="8" id="KW-1185">Reference proteome</keyword>
<dbReference type="OMA" id="TCPNDRE"/>
<reference evidence="7" key="2">
    <citation type="submission" date="2025-08" db="UniProtKB">
        <authorList>
            <consortium name="Ensembl"/>
        </authorList>
    </citation>
    <scope>IDENTIFICATION</scope>
</reference>
<name>F6VRM1_CIOIN</name>
<dbReference type="Pfam" id="PF02318">
    <property type="entry name" value="FYVE_2"/>
    <property type="match status" value="1"/>
</dbReference>
<dbReference type="STRING" id="7719.ENSCINP00000024625"/>
<dbReference type="Ensembl" id="ENSCINT00000024871.2">
    <property type="protein sequence ID" value="ENSCINP00000024625.2"/>
    <property type="gene ID" value="ENSCING00000005345.3"/>
</dbReference>
<dbReference type="GO" id="GO:0006886">
    <property type="term" value="P:intracellular protein transport"/>
    <property type="evidence" value="ECO:0007669"/>
    <property type="project" value="InterPro"/>
</dbReference>
<feature type="domain" description="RabBD" evidence="6">
    <location>
        <begin position="42"/>
        <end position="179"/>
    </location>
</feature>
<dbReference type="InterPro" id="IPR010911">
    <property type="entry name" value="Rab_BD"/>
</dbReference>
<dbReference type="Gene3D" id="3.30.40.10">
    <property type="entry name" value="Zinc/RING finger domain, C3HC4 (zinc finger)"/>
    <property type="match status" value="1"/>
</dbReference>
<dbReference type="InterPro" id="IPR017455">
    <property type="entry name" value="Znf_FYVE-rel"/>
</dbReference>
<feature type="domain" description="FYVE-type" evidence="5">
    <location>
        <begin position="90"/>
        <end position="167"/>
    </location>
</feature>
<evidence type="ECO:0000256" key="4">
    <source>
        <dbReference type="PROSITE-ProRule" id="PRU00091"/>
    </source>
</evidence>
<dbReference type="Proteomes" id="UP000008144">
    <property type="component" value="Unassembled WGS sequence"/>
</dbReference>
<accession>F6VRM1</accession>
<protein>
    <recommendedName>
        <fullName evidence="9">FYVE-type domain-containing protein</fullName>
    </recommendedName>
</protein>
<dbReference type="AlphaFoldDB" id="F6VRM1"/>
<dbReference type="GO" id="GO:0031267">
    <property type="term" value="F:small GTPase binding"/>
    <property type="evidence" value="ECO:0007669"/>
    <property type="project" value="InterPro"/>
</dbReference>
<reference evidence="7" key="3">
    <citation type="submission" date="2025-09" db="UniProtKB">
        <authorList>
            <consortium name="Ensembl"/>
        </authorList>
    </citation>
    <scope>IDENTIFICATION</scope>
</reference>
<dbReference type="GO" id="GO:0008270">
    <property type="term" value="F:zinc ion binding"/>
    <property type="evidence" value="ECO:0007669"/>
    <property type="project" value="UniProtKB-KW"/>
</dbReference>
<dbReference type="HOGENOM" id="CLU_117933_0_0_1"/>
<proteinExistence type="predicted"/>
<dbReference type="PROSITE" id="PS50916">
    <property type="entry name" value="RABBD"/>
    <property type="match status" value="1"/>
</dbReference>
<evidence type="ECO:0000259" key="6">
    <source>
        <dbReference type="PROSITE" id="PS50916"/>
    </source>
</evidence>
<evidence type="ECO:0000313" key="7">
    <source>
        <dbReference type="Ensembl" id="ENSCINP00000024625.2"/>
    </source>
</evidence>
<organism evidence="7 8">
    <name type="scientific">Ciona intestinalis</name>
    <name type="common">Transparent sea squirt</name>
    <name type="synonym">Ascidia intestinalis</name>
    <dbReference type="NCBI Taxonomy" id="7719"/>
    <lineage>
        <taxon>Eukaryota</taxon>
        <taxon>Metazoa</taxon>
        <taxon>Chordata</taxon>
        <taxon>Tunicata</taxon>
        <taxon>Ascidiacea</taxon>
        <taxon>Phlebobranchia</taxon>
        <taxon>Cionidae</taxon>
        <taxon>Ciona</taxon>
    </lineage>
</organism>
<keyword evidence="3" id="KW-0862">Zinc</keyword>
<dbReference type="InterPro" id="IPR013083">
    <property type="entry name" value="Znf_RING/FYVE/PHD"/>
</dbReference>
<reference evidence="8" key="1">
    <citation type="journal article" date="2002" name="Science">
        <title>The draft genome of Ciona intestinalis: insights into chordate and vertebrate origins.</title>
        <authorList>
            <person name="Dehal P."/>
            <person name="Satou Y."/>
            <person name="Campbell R.K."/>
            <person name="Chapman J."/>
            <person name="Degnan B."/>
            <person name="De Tomaso A."/>
            <person name="Davidson B."/>
            <person name="Di Gregorio A."/>
            <person name="Gelpke M."/>
            <person name="Goodstein D.M."/>
            <person name="Harafuji N."/>
            <person name="Hastings K.E."/>
            <person name="Ho I."/>
            <person name="Hotta K."/>
            <person name="Huang W."/>
            <person name="Kawashima T."/>
            <person name="Lemaire P."/>
            <person name="Martinez D."/>
            <person name="Meinertzhagen I.A."/>
            <person name="Necula S."/>
            <person name="Nonaka M."/>
            <person name="Putnam N."/>
            <person name="Rash S."/>
            <person name="Saiga H."/>
            <person name="Satake M."/>
            <person name="Terry A."/>
            <person name="Yamada L."/>
            <person name="Wang H.G."/>
            <person name="Awazu S."/>
            <person name="Azumi K."/>
            <person name="Boore J."/>
            <person name="Branno M."/>
            <person name="Chin-Bow S."/>
            <person name="DeSantis R."/>
            <person name="Doyle S."/>
            <person name="Francino P."/>
            <person name="Keys D.N."/>
            <person name="Haga S."/>
            <person name="Hayashi H."/>
            <person name="Hino K."/>
            <person name="Imai K.S."/>
            <person name="Inaba K."/>
            <person name="Kano S."/>
            <person name="Kobayashi K."/>
            <person name="Kobayashi M."/>
            <person name="Lee B.I."/>
            <person name="Makabe K.W."/>
            <person name="Manohar C."/>
            <person name="Matassi G."/>
            <person name="Medina M."/>
            <person name="Mochizuki Y."/>
            <person name="Mount S."/>
            <person name="Morishita T."/>
            <person name="Miura S."/>
            <person name="Nakayama A."/>
            <person name="Nishizaka S."/>
            <person name="Nomoto H."/>
            <person name="Ohta F."/>
            <person name="Oishi K."/>
            <person name="Rigoutsos I."/>
            <person name="Sano M."/>
            <person name="Sasaki A."/>
            <person name="Sasakura Y."/>
            <person name="Shoguchi E."/>
            <person name="Shin-i T."/>
            <person name="Spagnuolo A."/>
            <person name="Stainier D."/>
            <person name="Suzuki M.M."/>
            <person name="Tassy O."/>
            <person name="Takatori N."/>
            <person name="Tokuoka M."/>
            <person name="Yagi K."/>
            <person name="Yoshizaki F."/>
            <person name="Wada S."/>
            <person name="Zhang C."/>
            <person name="Hyatt P.D."/>
            <person name="Larimer F."/>
            <person name="Detter C."/>
            <person name="Doggett N."/>
            <person name="Glavina T."/>
            <person name="Hawkins T."/>
            <person name="Richardson P."/>
            <person name="Lucas S."/>
            <person name="Kohara Y."/>
            <person name="Levine M."/>
            <person name="Satoh N."/>
            <person name="Rokhsar D.S."/>
        </authorList>
    </citation>
    <scope>NUCLEOTIDE SEQUENCE [LARGE SCALE GENOMIC DNA]</scope>
</reference>
<dbReference type="PANTHER" id="PTHR45729">
    <property type="entry name" value="RABPHILIN, ISOFORM A"/>
    <property type="match status" value="1"/>
</dbReference>
<evidence type="ECO:0008006" key="9">
    <source>
        <dbReference type="Google" id="ProtNLM"/>
    </source>
</evidence>
<dbReference type="PROSITE" id="PS50178">
    <property type="entry name" value="ZF_FYVE"/>
    <property type="match status" value="1"/>
</dbReference>
<dbReference type="PANTHER" id="PTHR45729:SF1">
    <property type="entry name" value="DOUBLE C2-LIKE DOMAIN-CONTAINING PROTEIN ALPHA"/>
    <property type="match status" value="1"/>
</dbReference>
<dbReference type="GeneTree" id="ENSGT00440000034248"/>
<dbReference type="SUPFAM" id="SSF57903">
    <property type="entry name" value="FYVE/PHD zinc finger"/>
    <property type="match status" value="1"/>
</dbReference>
<evidence type="ECO:0000313" key="8">
    <source>
        <dbReference type="Proteomes" id="UP000008144"/>
    </source>
</evidence>
<dbReference type="InParanoid" id="F6VRM1"/>
<keyword evidence="2 4" id="KW-0863">Zinc-finger</keyword>
<evidence type="ECO:0000259" key="5">
    <source>
        <dbReference type="PROSITE" id="PS50178"/>
    </source>
</evidence>
<sequence>MLTGNAEDAAQHAWVCPSDRQLTLRSKLRAGWSVRAAQTDRQRRSSTLSDEELKKIRQVIERAENMDQAEQKRVGKLVHRLDDMRSNSAGDGKLRCILCAEAFGKLMGASSFVCVDCKKNVCSKCSVEFSPHLIRGSHSMDSSRGRSSNRKSSTTKWLCKICSEGRELWKRSGAWFFQSLP</sequence>
<evidence type="ECO:0000256" key="1">
    <source>
        <dbReference type="ARBA" id="ARBA00022723"/>
    </source>
</evidence>
<keyword evidence="1" id="KW-0479">Metal-binding</keyword>
<evidence type="ECO:0000256" key="2">
    <source>
        <dbReference type="ARBA" id="ARBA00022771"/>
    </source>
</evidence>
<dbReference type="InterPro" id="IPR011011">
    <property type="entry name" value="Znf_FYVE_PHD"/>
</dbReference>